<dbReference type="SUPFAM" id="SSF81665">
    <property type="entry name" value="Calcium ATPase, transmembrane domain M"/>
    <property type="match status" value="1"/>
</dbReference>
<evidence type="ECO:0000256" key="5">
    <source>
        <dbReference type="ARBA" id="ARBA00022967"/>
    </source>
</evidence>
<evidence type="ECO:0000256" key="3">
    <source>
        <dbReference type="ARBA" id="ARBA00022692"/>
    </source>
</evidence>
<dbReference type="Gene3D" id="3.40.1110.10">
    <property type="entry name" value="Calcium-transporting ATPase, cytoplasmic domain N"/>
    <property type="match status" value="1"/>
</dbReference>
<sequence length="645" mass="66516">MSAIRIWMNNRWTIPAISGVLIIAALVIPPLFGAEAVGNIFMVAAAVVAGTRIVISGARALWAHIIGIDLLVSIAAIGAVIIGQYWEAAAVTFLFAIGHALETATLNKTRSALAELIAVAPDVAIVMRDGEQVEISTGAVIMGETVLVKNGAKVPVDGEVISGTGSLDEASITGESMPTEKLIGDQVFAGTVARSGFLQVRATGVGADTTLARIIHRVEDAQDAKAKTQVFMDRFSAWYTPAIMVLALVVGVLTADVVLALTLLVIGCPGALVISIPVSIVAGIGRAAKDGILIKGGEFLETSAKITVVAVDKTGTLTMGRPRVTDVIVLDESTTREQVLTWAARAEAGSEHPLSRAILDAAADEGVRITGLSESTEPVPGKGIAVTAAGHHILIGNLALLEQYKIADADATTNAANELATLGRTPMIVAVDNRVVGVIGVADEVRPEAAQMVADLHAAGVTKVVMLTGDTLLVANAIGAVTGVDEIHASLLPEDKLDIVAALQAEGHVVAMVGDGVNDAPALATANIGVAMGAAGSAVAVETADIALMGDRLLKLPEAISLARRTVNNMRQNIAIALITVALLLLGVLLGGVTMAIGMLVHEASVLIVIVNAMRLMRRTRQSATITVAPETRTPITAIGSTPRR</sequence>
<comment type="subcellular location">
    <subcellularLocation>
        <location evidence="1">Cell membrane</location>
        <topology evidence="1">Multi-pass membrane protein</topology>
    </subcellularLocation>
</comment>
<dbReference type="CDD" id="cd02079">
    <property type="entry name" value="P-type_ATPase_HM"/>
    <property type="match status" value="1"/>
</dbReference>
<protein>
    <submittedName>
        <fullName evidence="10">Cation-translocating P-type ATPase</fullName>
    </submittedName>
</protein>
<dbReference type="InterPro" id="IPR001757">
    <property type="entry name" value="P_typ_ATPase"/>
</dbReference>
<dbReference type="NCBIfam" id="TIGR01525">
    <property type="entry name" value="ATPase-IB_hvy"/>
    <property type="match status" value="1"/>
</dbReference>
<keyword evidence="8" id="KW-0547">Nucleotide-binding</keyword>
<keyword evidence="8" id="KW-0067">ATP-binding</keyword>
<evidence type="ECO:0000256" key="4">
    <source>
        <dbReference type="ARBA" id="ARBA00022723"/>
    </source>
</evidence>
<dbReference type="SUPFAM" id="SSF81653">
    <property type="entry name" value="Calcium ATPase, transduction domain A"/>
    <property type="match status" value="1"/>
</dbReference>
<dbReference type="InterPro" id="IPR027256">
    <property type="entry name" value="P-typ_ATPase_IB"/>
</dbReference>
<evidence type="ECO:0000313" key="10">
    <source>
        <dbReference type="EMBL" id="GAA1221619.1"/>
    </source>
</evidence>
<dbReference type="Pfam" id="PF00122">
    <property type="entry name" value="E1-E2_ATPase"/>
    <property type="match status" value="1"/>
</dbReference>
<keyword evidence="3 8" id="KW-0812">Transmembrane</keyword>
<comment type="caution">
    <text evidence="10">The sequence shown here is derived from an EMBL/GenBank/DDBJ whole genome shotgun (WGS) entry which is preliminary data.</text>
</comment>
<feature type="domain" description="P-type ATPase A" evidence="9">
    <location>
        <begin position="120"/>
        <end position="219"/>
    </location>
</feature>
<evidence type="ECO:0000256" key="2">
    <source>
        <dbReference type="ARBA" id="ARBA00006024"/>
    </source>
</evidence>
<keyword evidence="5" id="KW-1278">Translocase</keyword>
<dbReference type="EMBL" id="BAAAKW010000034">
    <property type="protein sequence ID" value="GAA1221619.1"/>
    <property type="molecule type" value="Genomic_DNA"/>
</dbReference>
<dbReference type="Gene3D" id="3.40.50.1000">
    <property type="entry name" value="HAD superfamily/HAD-like"/>
    <property type="match status" value="1"/>
</dbReference>
<comment type="similarity">
    <text evidence="2 8">Belongs to the cation transport ATPase (P-type) (TC 3.A.3) family. Type IB subfamily.</text>
</comment>
<dbReference type="InterPro" id="IPR036412">
    <property type="entry name" value="HAD-like_sf"/>
</dbReference>
<proteinExistence type="inferred from homology"/>
<evidence type="ECO:0000256" key="8">
    <source>
        <dbReference type="RuleBase" id="RU362081"/>
    </source>
</evidence>
<dbReference type="PRINTS" id="PR00119">
    <property type="entry name" value="CATATPASE"/>
</dbReference>
<dbReference type="SFLD" id="SFLDS00003">
    <property type="entry name" value="Haloacid_Dehalogenase"/>
    <property type="match status" value="1"/>
</dbReference>
<organism evidence="10 11">
    <name type="scientific">Rhodoglobus aureus</name>
    <dbReference type="NCBI Taxonomy" id="191497"/>
    <lineage>
        <taxon>Bacteria</taxon>
        <taxon>Bacillati</taxon>
        <taxon>Actinomycetota</taxon>
        <taxon>Actinomycetes</taxon>
        <taxon>Micrococcales</taxon>
        <taxon>Microbacteriaceae</taxon>
        <taxon>Rhodoglobus</taxon>
    </lineage>
</organism>
<dbReference type="InterPro" id="IPR018303">
    <property type="entry name" value="ATPase_P-typ_P_site"/>
</dbReference>
<evidence type="ECO:0000313" key="11">
    <source>
        <dbReference type="Proteomes" id="UP001500943"/>
    </source>
</evidence>
<feature type="transmembrane region" description="Helical" evidence="8">
    <location>
        <begin position="259"/>
        <end position="285"/>
    </location>
</feature>
<accession>A0ABN1VSX4</accession>
<dbReference type="PANTHER" id="PTHR48085:SF5">
    <property type="entry name" value="CADMIUM_ZINC-TRANSPORTING ATPASE HMA4-RELATED"/>
    <property type="match status" value="1"/>
</dbReference>
<keyword evidence="11" id="KW-1185">Reference proteome</keyword>
<dbReference type="InterPro" id="IPR008250">
    <property type="entry name" value="ATPase_P-typ_transduc_dom_A_sf"/>
</dbReference>
<dbReference type="Gene3D" id="2.70.150.10">
    <property type="entry name" value="Calcium-transporting ATPase, cytoplasmic transduction domain A"/>
    <property type="match status" value="1"/>
</dbReference>
<dbReference type="InterPro" id="IPR023214">
    <property type="entry name" value="HAD_sf"/>
</dbReference>
<keyword evidence="4 8" id="KW-0479">Metal-binding</keyword>
<feature type="transmembrane region" description="Helical" evidence="8">
    <location>
        <begin position="62"/>
        <end position="82"/>
    </location>
</feature>
<dbReference type="SUPFAM" id="SSF56784">
    <property type="entry name" value="HAD-like"/>
    <property type="match status" value="1"/>
</dbReference>
<evidence type="ECO:0000259" key="9">
    <source>
        <dbReference type="Pfam" id="PF00122"/>
    </source>
</evidence>
<gene>
    <name evidence="10" type="ORF">GCM10009655_21480</name>
</gene>
<feature type="transmembrane region" description="Helical" evidence="8">
    <location>
        <begin position="235"/>
        <end position="253"/>
    </location>
</feature>
<evidence type="ECO:0000256" key="7">
    <source>
        <dbReference type="ARBA" id="ARBA00023136"/>
    </source>
</evidence>
<dbReference type="InterPro" id="IPR059000">
    <property type="entry name" value="ATPase_P-type_domA"/>
</dbReference>
<feature type="transmembrane region" description="Helical" evidence="8">
    <location>
        <begin position="599"/>
        <end position="617"/>
    </location>
</feature>
<feature type="transmembrane region" description="Helical" evidence="8">
    <location>
        <begin position="12"/>
        <end position="32"/>
    </location>
</feature>
<dbReference type="SFLD" id="SFLDG00002">
    <property type="entry name" value="C1.7:_P-type_atpase_like"/>
    <property type="match status" value="1"/>
</dbReference>
<dbReference type="RefSeq" id="WP_343925732.1">
    <property type="nucleotide sequence ID" value="NZ_BAAAKW010000034.1"/>
</dbReference>
<reference evidence="10 11" key="1">
    <citation type="journal article" date="2019" name="Int. J. Syst. Evol. Microbiol.">
        <title>The Global Catalogue of Microorganisms (GCM) 10K type strain sequencing project: providing services to taxonomists for standard genome sequencing and annotation.</title>
        <authorList>
            <consortium name="The Broad Institute Genomics Platform"/>
            <consortium name="The Broad Institute Genome Sequencing Center for Infectious Disease"/>
            <person name="Wu L."/>
            <person name="Ma J."/>
        </authorList>
    </citation>
    <scope>NUCLEOTIDE SEQUENCE [LARGE SCALE GENOMIC DNA]</scope>
    <source>
        <strain evidence="10 11">JCM 12762</strain>
    </source>
</reference>
<dbReference type="Pfam" id="PF00702">
    <property type="entry name" value="Hydrolase"/>
    <property type="match status" value="1"/>
</dbReference>
<dbReference type="InterPro" id="IPR051014">
    <property type="entry name" value="Cation_Transport_ATPase_IB"/>
</dbReference>
<dbReference type="InterPro" id="IPR044492">
    <property type="entry name" value="P_typ_ATPase_HD_dom"/>
</dbReference>
<evidence type="ECO:0000256" key="1">
    <source>
        <dbReference type="ARBA" id="ARBA00004651"/>
    </source>
</evidence>
<keyword evidence="6 8" id="KW-1133">Transmembrane helix</keyword>
<dbReference type="PROSITE" id="PS00154">
    <property type="entry name" value="ATPASE_E1_E2"/>
    <property type="match status" value="1"/>
</dbReference>
<keyword evidence="8" id="KW-1003">Cell membrane</keyword>
<dbReference type="PANTHER" id="PTHR48085">
    <property type="entry name" value="CADMIUM/ZINC-TRANSPORTING ATPASE HMA2-RELATED"/>
    <property type="match status" value="1"/>
</dbReference>
<dbReference type="Proteomes" id="UP001500943">
    <property type="component" value="Unassembled WGS sequence"/>
</dbReference>
<dbReference type="SFLD" id="SFLDF00027">
    <property type="entry name" value="p-type_atpase"/>
    <property type="match status" value="1"/>
</dbReference>
<dbReference type="InterPro" id="IPR023299">
    <property type="entry name" value="ATPase_P-typ_cyto_dom_N"/>
</dbReference>
<feature type="transmembrane region" description="Helical" evidence="8">
    <location>
        <begin position="574"/>
        <end position="593"/>
    </location>
</feature>
<name>A0ABN1VSX4_9MICO</name>
<evidence type="ECO:0000256" key="6">
    <source>
        <dbReference type="ARBA" id="ARBA00022989"/>
    </source>
</evidence>
<dbReference type="InterPro" id="IPR023298">
    <property type="entry name" value="ATPase_P-typ_TM_dom_sf"/>
</dbReference>
<keyword evidence="7 8" id="KW-0472">Membrane</keyword>
<dbReference type="NCBIfam" id="TIGR01494">
    <property type="entry name" value="ATPase_P-type"/>
    <property type="match status" value="1"/>
</dbReference>